<feature type="domain" description="ATPase BadF/BadG/BcrA/BcrD type" evidence="1">
    <location>
        <begin position="10"/>
        <end position="259"/>
    </location>
</feature>
<comment type="caution">
    <text evidence="2">The sequence shown here is derived from an EMBL/GenBank/DDBJ whole genome shotgun (WGS) entry which is preliminary data.</text>
</comment>
<proteinExistence type="predicted"/>
<evidence type="ECO:0000313" key="3">
    <source>
        <dbReference type="Proteomes" id="UP001597108"/>
    </source>
</evidence>
<accession>A0ABW3IQS6</accession>
<dbReference type="Pfam" id="PF01869">
    <property type="entry name" value="BcrAD_BadFG"/>
    <property type="match status" value="1"/>
</dbReference>
<reference evidence="3" key="1">
    <citation type="journal article" date="2019" name="Int. J. Syst. Evol. Microbiol.">
        <title>The Global Catalogue of Microorganisms (GCM) 10K type strain sequencing project: providing services to taxonomists for standard genome sequencing and annotation.</title>
        <authorList>
            <consortium name="The Broad Institute Genomics Platform"/>
            <consortium name="The Broad Institute Genome Sequencing Center for Infectious Disease"/>
            <person name="Wu L."/>
            <person name="Ma J."/>
        </authorList>
    </citation>
    <scope>NUCLEOTIDE SEQUENCE [LARGE SCALE GENOMIC DNA]</scope>
    <source>
        <strain evidence="3">CCUG 60524</strain>
    </source>
</reference>
<dbReference type="InterPro" id="IPR043129">
    <property type="entry name" value="ATPase_NBD"/>
</dbReference>
<dbReference type="PANTHER" id="PTHR43190">
    <property type="entry name" value="N-ACETYL-D-GLUCOSAMINE KINASE"/>
    <property type="match status" value="1"/>
</dbReference>
<dbReference type="EMBL" id="JBHTJT010000021">
    <property type="protein sequence ID" value="MFD0980471.1"/>
    <property type="molecule type" value="Genomic_DNA"/>
</dbReference>
<organism evidence="2 3">
    <name type="scientific">Tropicimonas aquimaris</name>
    <dbReference type="NCBI Taxonomy" id="914152"/>
    <lineage>
        <taxon>Bacteria</taxon>
        <taxon>Pseudomonadati</taxon>
        <taxon>Pseudomonadota</taxon>
        <taxon>Alphaproteobacteria</taxon>
        <taxon>Rhodobacterales</taxon>
        <taxon>Roseobacteraceae</taxon>
        <taxon>Tropicimonas</taxon>
    </lineage>
</organism>
<dbReference type="CDD" id="cd24082">
    <property type="entry name" value="ASKHA_NBD_GspK-like"/>
    <property type="match status" value="1"/>
</dbReference>
<name>A0ABW3IQS6_9RHOB</name>
<evidence type="ECO:0000313" key="2">
    <source>
        <dbReference type="EMBL" id="MFD0980471.1"/>
    </source>
</evidence>
<dbReference type="InterPro" id="IPR052519">
    <property type="entry name" value="Euk-type_GlcNAc_Kinase"/>
</dbReference>
<keyword evidence="3" id="KW-1185">Reference proteome</keyword>
<dbReference type="PANTHER" id="PTHR43190:SF3">
    <property type="entry name" value="N-ACETYL-D-GLUCOSAMINE KINASE"/>
    <property type="match status" value="1"/>
</dbReference>
<dbReference type="RefSeq" id="WP_386074890.1">
    <property type="nucleotide sequence ID" value="NZ_JBHTJT010000021.1"/>
</dbReference>
<protein>
    <submittedName>
        <fullName evidence="2">BadF/BadG/BcrA/BcrD ATPase family protein</fullName>
    </submittedName>
</protein>
<gene>
    <name evidence="2" type="ORF">ACFQ2S_12500</name>
</gene>
<dbReference type="InterPro" id="IPR002731">
    <property type="entry name" value="ATPase_BadF"/>
</dbReference>
<dbReference type="Proteomes" id="UP001597108">
    <property type="component" value="Unassembled WGS sequence"/>
</dbReference>
<sequence>MTEAAPRPLIGIDGGGTSCRIAVLHDGRRSEVRCGPANVSTDPEAAISTILKGLDDAARAAGLSPEQMARGQAFVGLAGAIDRRETDFVADRMPFDRIAVADDRPAAVIGALAGQDGTVAGLGTGSFMARSRGESLKLIGGWGLALGDEASGAWLGRGLLTRSLYAHDGLLEHSPLTREIMDEFEGPPGVVRFSLRARPGDYGAFAPRIVAAAEAGDAVAQGLMTDGANHLERSVRALGWQEGERLCLIGGLAAPYASVLPEAMARSLHPPQGTALDGALTLAARVGGEARA</sequence>
<dbReference type="SUPFAM" id="SSF53067">
    <property type="entry name" value="Actin-like ATPase domain"/>
    <property type="match status" value="2"/>
</dbReference>
<evidence type="ECO:0000259" key="1">
    <source>
        <dbReference type="Pfam" id="PF01869"/>
    </source>
</evidence>
<dbReference type="Gene3D" id="3.30.420.40">
    <property type="match status" value="2"/>
</dbReference>